<dbReference type="AlphaFoldDB" id="A0A1G9EKG6"/>
<sequence length="431" mass="48760">MFKGLHVAILAGLALFSGSSASALPPTEAEKWQDDIEVYRHTLEQRHINLYHSVGKHDFQGALQVLKEDLPRLTEDQVMVELMRISRLVGDGHTRVPFWSTDHQHYPLLFQFMDGELRLLRTGPEHRRLLGRKLVAVGEMPTAEVVEKLEPVVQTVENEYSLRSHLPYHLNVADILAGLGIVDDPASATFTLEDERGQREMVTLEAISCSDYRESVTVRYAEQIVPFGEKLVTESEYLWLTADEERRVAYVYFARYPSFSDMGSFAEDVREYLDDHRIRNLVIDLRDNTGGDFFVGLRFAHQMILVDGLDWDGGIYTLIGNATFSAGMSNAAHFREMFNATLVGEPTGGNPVGYQDMDSFTLPNSGIEVNYSKRLYRFQDQASQGIQPDVLIPTRWADYRVGRDAVLDWVLEDITARYSGSVDKAAEVTAQ</sequence>
<dbReference type="InterPro" id="IPR005151">
    <property type="entry name" value="Tail-specific_protease"/>
</dbReference>
<dbReference type="OrthoDB" id="9799367at2"/>
<dbReference type="RefSeq" id="WP_091516744.1">
    <property type="nucleotide sequence ID" value="NZ_FNFH01000008.1"/>
</dbReference>
<gene>
    <name evidence="3" type="ORF">SAMN05216212_3166</name>
</gene>
<keyword evidence="4" id="KW-1185">Reference proteome</keyword>
<accession>A0A1G9EKG6</accession>
<proteinExistence type="predicted"/>
<dbReference type="GO" id="GO:0008236">
    <property type="term" value="F:serine-type peptidase activity"/>
    <property type="evidence" value="ECO:0007669"/>
    <property type="project" value="InterPro"/>
</dbReference>
<dbReference type="Gene3D" id="3.90.226.10">
    <property type="entry name" value="2-enoyl-CoA Hydratase, Chain A, domain 1"/>
    <property type="match status" value="1"/>
</dbReference>
<evidence type="ECO:0000256" key="1">
    <source>
        <dbReference type="SAM" id="SignalP"/>
    </source>
</evidence>
<reference evidence="4" key="1">
    <citation type="submission" date="2016-10" db="EMBL/GenBank/DDBJ databases">
        <authorList>
            <person name="Varghese N."/>
            <person name="Submissions S."/>
        </authorList>
    </citation>
    <scope>NUCLEOTIDE SEQUENCE [LARGE SCALE GENOMIC DNA]</scope>
    <source>
        <strain evidence="4">CGMCC 1.10658</strain>
    </source>
</reference>
<dbReference type="InterPro" id="IPR029045">
    <property type="entry name" value="ClpP/crotonase-like_dom_sf"/>
</dbReference>
<organism evidence="3 4">
    <name type="scientific">Microbulbifer yueqingensis</name>
    <dbReference type="NCBI Taxonomy" id="658219"/>
    <lineage>
        <taxon>Bacteria</taxon>
        <taxon>Pseudomonadati</taxon>
        <taxon>Pseudomonadota</taxon>
        <taxon>Gammaproteobacteria</taxon>
        <taxon>Cellvibrionales</taxon>
        <taxon>Microbulbiferaceae</taxon>
        <taxon>Microbulbifer</taxon>
    </lineage>
</organism>
<name>A0A1G9EKG6_9GAMM</name>
<keyword evidence="1" id="KW-0732">Signal</keyword>
<dbReference type="EMBL" id="FNFH01000008">
    <property type="protein sequence ID" value="SDK76515.1"/>
    <property type="molecule type" value="Genomic_DNA"/>
</dbReference>
<dbReference type="SUPFAM" id="SSF52096">
    <property type="entry name" value="ClpP/crotonase"/>
    <property type="match status" value="1"/>
</dbReference>
<dbReference type="GO" id="GO:0006508">
    <property type="term" value="P:proteolysis"/>
    <property type="evidence" value="ECO:0007669"/>
    <property type="project" value="InterPro"/>
</dbReference>
<evidence type="ECO:0000313" key="4">
    <source>
        <dbReference type="Proteomes" id="UP000199305"/>
    </source>
</evidence>
<dbReference type="Pfam" id="PF03572">
    <property type="entry name" value="Peptidase_S41"/>
    <property type="match status" value="1"/>
</dbReference>
<evidence type="ECO:0000313" key="3">
    <source>
        <dbReference type="EMBL" id="SDK76515.1"/>
    </source>
</evidence>
<feature type="chain" id="PRO_5011466908" evidence="1">
    <location>
        <begin position="24"/>
        <end position="431"/>
    </location>
</feature>
<protein>
    <submittedName>
        <fullName evidence="3">Peptidase family S41</fullName>
    </submittedName>
</protein>
<feature type="signal peptide" evidence="1">
    <location>
        <begin position="1"/>
        <end position="23"/>
    </location>
</feature>
<evidence type="ECO:0000259" key="2">
    <source>
        <dbReference type="Pfam" id="PF03572"/>
    </source>
</evidence>
<dbReference type="Proteomes" id="UP000199305">
    <property type="component" value="Unassembled WGS sequence"/>
</dbReference>
<feature type="domain" description="Tail specific protease" evidence="2">
    <location>
        <begin position="310"/>
        <end position="391"/>
    </location>
</feature>